<sequence length="229" mass="24930">MLNNRLWRGNLEWIRVISHWLKPEIRQSSGYPILLLGGVALLVSTAIGIANLGTNADIARRQLEDLQVTLQQVVPAEYYDNEPVRDTVTIQEGDRSVQVYRARRKGQVQAVSFRTTAPGYGSSEMVLIVGVDRDGKLLGVRVISHAETPGLGDKIETSKSNWILGFTGRSLSDPPPAGWGVKKDGGVFDQFTGATITPRAVVKSIKGGLEFFAAHRAVLLDEASGGHDQ</sequence>
<dbReference type="Pfam" id="PF04205">
    <property type="entry name" value="FMN_bind"/>
    <property type="match status" value="1"/>
</dbReference>
<evidence type="ECO:0000256" key="1">
    <source>
        <dbReference type="ARBA" id="ARBA00022448"/>
    </source>
</evidence>
<gene>
    <name evidence="9" type="primary">rsxG</name>
    <name evidence="6" type="synonym">rnfG</name>
    <name evidence="9" type="ORF">E4P82_00600</name>
</gene>
<feature type="transmembrane region" description="Helical" evidence="7">
    <location>
        <begin position="30"/>
        <end position="52"/>
    </location>
</feature>
<keyword evidence="1 6" id="KW-0813">Transport</keyword>
<evidence type="ECO:0000256" key="6">
    <source>
        <dbReference type="HAMAP-Rule" id="MF_00479"/>
    </source>
</evidence>
<dbReference type="Proteomes" id="UP000760480">
    <property type="component" value="Unassembled WGS sequence"/>
</dbReference>
<feature type="domain" description="FMN-binding" evidence="8">
    <location>
        <begin position="119"/>
        <end position="212"/>
    </location>
</feature>
<keyword evidence="4 6" id="KW-0288">FMN</keyword>
<comment type="caution">
    <text evidence="9">The sequence shown here is derived from an EMBL/GenBank/DDBJ whole genome shotgun (WGS) entry which is preliminary data.</text>
</comment>
<dbReference type="HAMAP" id="MF_00479">
    <property type="entry name" value="RsxG_RnfG"/>
    <property type="match status" value="1"/>
</dbReference>
<organism evidence="9 10">
    <name type="scientific">Candidatus Competibacter phosphatis</name>
    <dbReference type="NCBI Taxonomy" id="221280"/>
    <lineage>
        <taxon>Bacteria</taxon>
        <taxon>Pseudomonadati</taxon>
        <taxon>Pseudomonadota</taxon>
        <taxon>Gammaproteobacteria</taxon>
        <taxon>Candidatus Competibacteraceae</taxon>
        <taxon>Candidatus Competibacter</taxon>
    </lineage>
</organism>
<keyword evidence="6 7" id="KW-0472">Membrane</keyword>
<keyword evidence="6" id="KW-0997">Cell inner membrane</keyword>
<dbReference type="NCBIfam" id="NF002519">
    <property type="entry name" value="PRK01908.1"/>
    <property type="match status" value="1"/>
</dbReference>
<evidence type="ECO:0000256" key="3">
    <source>
        <dbReference type="ARBA" id="ARBA00022630"/>
    </source>
</evidence>
<keyword evidence="3 6" id="KW-0285">Flavoprotein</keyword>
<comment type="similarity">
    <text evidence="6">Belongs to the RnfG family.</text>
</comment>
<reference evidence="9 10" key="1">
    <citation type="submission" date="2019-03" db="EMBL/GenBank/DDBJ databases">
        <title>Metabolic reconstructions from genomes of highly enriched 'Candidatus Accumulibacter' and 'Candidatus Competibacter' bioreactor populations.</title>
        <authorList>
            <person name="Annavajhala M.K."/>
            <person name="Welles L."/>
            <person name="Abbas B."/>
            <person name="Sorokin D."/>
            <person name="Park H."/>
            <person name="Van Loosdrecht M."/>
            <person name="Chandran K."/>
        </authorList>
    </citation>
    <scope>NUCLEOTIDE SEQUENCE [LARGE SCALE GENOMIC DNA]</scope>
    <source>
        <strain evidence="9 10">SBR_G</strain>
    </source>
</reference>
<evidence type="ECO:0000256" key="7">
    <source>
        <dbReference type="SAM" id="Phobius"/>
    </source>
</evidence>
<evidence type="ECO:0000256" key="4">
    <source>
        <dbReference type="ARBA" id="ARBA00022643"/>
    </source>
</evidence>
<comment type="subcellular location">
    <subcellularLocation>
        <location evidence="6">Cell inner membrane</location>
        <topology evidence="6">Single-pass membrane protein</topology>
    </subcellularLocation>
</comment>
<protein>
    <recommendedName>
        <fullName evidence="6">Ion-translocating oxidoreductase complex subunit G</fullName>
        <ecNumber evidence="6">7.-.-.-</ecNumber>
    </recommendedName>
    <alternativeName>
        <fullName evidence="6">Rnf electron transport complex subunit G</fullName>
    </alternativeName>
</protein>
<keyword evidence="6" id="KW-1278">Translocase</keyword>
<dbReference type="EMBL" id="SPMZ01000002">
    <property type="protein sequence ID" value="NMQ17832.1"/>
    <property type="molecule type" value="Genomic_DNA"/>
</dbReference>
<evidence type="ECO:0000313" key="9">
    <source>
        <dbReference type="EMBL" id="NMQ17832.1"/>
    </source>
</evidence>
<dbReference type="InterPro" id="IPR007329">
    <property type="entry name" value="FMN-bd"/>
</dbReference>
<evidence type="ECO:0000313" key="10">
    <source>
        <dbReference type="Proteomes" id="UP000760480"/>
    </source>
</evidence>
<dbReference type="PIRSF" id="PIRSF006091">
    <property type="entry name" value="E_trnsport_RnfG"/>
    <property type="match status" value="1"/>
</dbReference>
<keyword evidence="2 6" id="KW-0597">Phosphoprotein</keyword>
<comment type="subunit">
    <text evidence="6">The complex is composed of six subunits: RnfA, RnfB, RnfC, RnfD, RnfE and RnfG.</text>
</comment>
<evidence type="ECO:0000256" key="2">
    <source>
        <dbReference type="ARBA" id="ARBA00022553"/>
    </source>
</evidence>
<dbReference type="PANTHER" id="PTHR36118:SF1">
    <property type="entry name" value="ION-TRANSLOCATING OXIDOREDUCTASE COMPLEX SUBUNIT G"/>
    <property type="match status" value="1"/>
</dbReference>
<comment type="cofactor">
    <cofactor evidence="6">
        <name>FMN</name>
        <dbReference type="ChEBI" id="CHEBI:58210"/>
    </cofactor>
</comment>
<dbReference type="SMART" id="SM00900">
    <property type="entry name" value="FMN_bind"/>
    <property type="match status" value="1"/>
</dbReference>
<keyword evidence="6" id="KW-1003">Cell membrane</keyword>
<comment type="function">
    <text evidence="6">Part of a membrane-bound complex that couples electron transfer with translocation of ions across the membrane.</text>
</comment>
<dbReference type="EC" id="7.-.-.-" evidence="6"/>
<evidence type="ECO:0000259" key="8">
    <source>
        <dbReference type="SMART" id="SM00900"/>
    </source>
</evidence>
<name>A0ABX1TET8_9GAMM</name>
<dbReference type="PANTHER" id="PTHR36118">
    <property type="entry name" value="ION-TRANSLOCATING OXIDOREDUCTASE COMPLEX SUBUNIT G"/>
    <property type="match status" value="1"/>
</dbReference>
<proteinExistence type="inferred from homology"/>
<dbReference type="NCBIfam" id="TIGR01947">
    <property type="entry name" value="rnfG"/>
    <property type="match status" value="1"/>
</dbReference>
<keyword evidence="10" id="KW-1185">Reference proteome</keyword>
<dbReference type="InterPro" id="IPR010209">
    <property type="entry name" value="Ion_transpt_RnfG/RsxG"/>
</dbReference>
<accession>A0ABX1TET8</accession>
<keyword evidence="6 7" id="KW-0812">Transmembrane</keyword>
<keyword evidence="5 6" id="KW-0249">Electron transport</keyword>
<evidence type="ECO:0000256" key="5">
    <source>
        <dbReference type="ARBA" id="ARBA00022982"/>
    </source>
</evidence>
<feature type="modified residue" description="FMN phosphoryl threonine" evidence="6">
    <location>
        <position position="195"/>
    </location>
</feature>
<keyword evidence="6 7" id="KW-1133">Transmembrane helix</keyword>